<sequence>MDYKMCGRFRHLRGYYPDELNKPTNLDFHNNGKISKYCPSGASGNKKCNTDLDKINAACLWLFEQNIINRISDLSNEQLKVFIIYIMIWLNHMLKIKKDDTINNLNDFYTKYIENNKDYTNCNKDGNDRCNILKDKLGYNNFKEFIKENKYFMNMDMNIISNFYGVFKSLCNMHTECNANDPDSIKFSKDIKEFGERYEKLNEDSNNTDGSSYRQILSILLNDYDSFKKKYNNAQCCKSASLPTIKIKKNIVKSFEPSSELSSEVTSSSSPIANKLILVLSIFATIPIFLGISYKVNNKELKKYFHYIYTNINKQPYSS</sequence>
<dbReference type="Proteomes" id="UP000018538">
    <property type="component" value="Unassembled WGS sequence"/>
</dbReference>
<name>V7PK34_PLAYE</name>
<dbReference type="EMBL" id="KI635766">
    <property type="protein sequence ID" value="ETB59355.1"/>
    <property type="molecule type" value="Genomic_DNA"/>
</dbReference>
<keyword evidence="1" id="KW-1133">Transmembrane helix</keyword>
<proteinExistence type="predicted"/>
<organism evidence="2 3">
    <name type="scientific">Plasmodium yoelii 17X</name>
    <dbReference type="NCBI Taxonomy" id="1323249"/>
    <lineage>
        <taxon>Eukaryota</taxon>
        <taxon>Sar</taxon>
        <taxon>Alveolata</taxon>
        <taxon>Apicomplexa</taxon>
        <taxon>Aconoidasida</taxon>
        <taxon>Haemosporida</taxon>
        <taxon>Plasmodiidae</taxon>
        <taxon>Plasmodium</taxon>
        <taxon>Plasmodium (Vinckeia)</taxon>
    </lineage>
</organism>
<dbReference type="Pfam" id="PF06022">
    <property type="entry name" value="Cir_Bir_Yir"/>
    <property type="match status" value="1"/>
</dbReference>
<feature type="transmembrane region" description="Helical" evidence="1">
    <location>
        <begin position="276"/>
        <end position="294"/>
    </location>
</feature>
<keyword evidence="1" id="KW-0812">Transmembrane</keyword>
<evidence type="ECO:0000313" key="3">
    <source>
        <dbReference type="Proteomes" id="UP000018538"/>
    </source>
</evidence>
<keyword evidence="3" id="KW-1185">Reference proteome</keyword>
<protein>
    <submittedName>
        <fullName evidence="2">Uncharacterized protein</fullName>
    </submittedName>
</protein>
<gene>
    <name evidence="2" type="ORF">YYC_02873</name>
</gene>
<evidence type="ECO:0000256" key="1">
    <source>
        <dbReference type="SAM" id="Phobius"/>
    </source>
</evidence>
<keyword evidence="1" id="KW-0472">Membrane</keyword>
<dbReference type="InterPro" id="IPR006477">
    <property type="entry name" value="Yir_bir_cir"/>
</dbReference>
<dbReference type="AlphaFoldDB" id="V7PK34"/>
<reference evidence="2 3" key="1">
    <citation type="submission" date="2013-11" db="EMBL/GenBank/DDBJ databases">
        <title>The Genome Sequence of Plasmodium yoelii 17X.</title>
        <authorList>
            <consortium name="The Broad Institute Genomics Platform"/>
            <consortium name="The Broad Institute Genome Sequencing Center for Infectious Disease"/>
            <person name="Neafsey D."/>
            <person name="Adams J."/>
            <person name="Walker B."/>
            <person name="Young S.K."/>
            <person name="Zeng Q."/>
            <person name="Gargeya S."/>
            <person name="Fitzgerald M."/>
            <person name="Haas B."/>
            <person name="Abouelleil A."/>
            <person name="Alvarado L."/>
            <person name="Chapman S.B."/>
            <person name="Gainer-Dewar J."/>
            <person name="Goldberg J."/>
            <person name="Griggs A."/>
            <person name="Gujja S."/>
            <person name="Hansen M."/>
            <person name="Howarth C."/>
            <person name="Imamovic A."/>
            <person name="Ireland A."/>
            <person name="Larimer J."/>
            <person name="McCowan C."/>
            <person name="Murphy C."/>
            <person name="Pearson M."/>
            <person name="Poon T.W."/>
            <person name="Priest M."/>
            <person name="Roberts A."/>
            <person name="Saif S."/>
            <person name="Shea T."/>
            <person name="Sykes S."/>
            <person name="Wortman J."/>
            <person name="Nusbaum C."/>
            <person name="Birren B."/>
        </authorList>
    </citation>
    <scope>NUCLEOTIDE SEQUENCE [LARGE SCALE GENOMIC DNA]</scope>
    <source>
        <strain evidence="2 3">17X</strain>
    </source>
</reference>
<evidence type="ECO:0000313" key="2">
    <source>
        <dbReference type="EMBL" id="ETB59355.1"/>
    </source>
</evidence>
<accession>V7PK34</accession>
<dbReference type="NCBIfam" id="TIGR01590">
    <property type="entry name" value="yir-bir-cir_Pla"/>
    <property type="match status" value="1"/>
</dbReference>